<evidence type="ECO:0000313" key="3">
    <source>
        <dbReference type="Proteomes" id="UP000269689"/>
    </source>
</evidence>
<comment type="caution">
    <text evidence="2">The sequence shown here is derived from an EMBL/GenBank/DDBJ whole genome shotgun (WGS) entry which is preliminary data.</text>
</comment>
<dbReference type="OrthoDB" id="7745385at2"/>
<organism evidence="2 3">
    <name type="scientific">Pacificibacter maritimus</name>
    <dbReference type="NCBI Taxonomy" id="762213"/>
    <lineage>
        <taxon>Bacteria</taxon>
        <taxon>Pseudomonadati</taxon>
        <taxon>Pseudomonadota</taxon>
        <taxon>Alphaproteobacteria</taxon>
        <taxon>Rhodobacterales</taxon>
        <taxon>Roseobacteraceae</taxon>
        <taxon>Pacificibacter</taxon>
    </lineage>
</organism>
<dbReference type="RefSeq" id="WP_123793908.1">
    <property type="nucleotide sequence ID" value="NZ_RKQK01000004.1"/>
</dbReference>
<keyword evidence="1" id="KW-0472">Membrane</keyword>
<protein>
    <recommendedName>
        <fullName evidence="4">Membrane protein implicated in regulation of membrane protease activity</fullName>
    </recommendedName>
</protein>
<name>A0A3N4U239_9RHOB</name>
<sequence>MEAAAIDIWALWWVWGLGAVALLILEIFAPGFLFLGFGVGAAVVAALMGVGFGPENAAVVAVIFAVVSLFAWLAMRQIFGVRKGQVKVWDKDINDDV</sequence>
<dbReference type="Proteomes" id="UP000269689">
    <property type="component" value="Unassembled WGS sequence"/>
</dbReference>
<keyword evidence="3" id="KW-1185">Reference proteome</keyword>
<proteinExistence type="predicted"/>
<evidence type="ECO:0008006" key="4">
    <source>
        <dbReference type="Google" id="ProtNLM"/>
    </source>
</evidence>
<dbReference type="EMBL" id="RKQK01000004">
    <property type="protein sequence ID" value="RPE64893.1"/>
    <property type="molecule type" value="Genomic_DNA"/>
</dbReference>
<keyword evidence="1" id="KW-0812">Transmembrane</keyword>
<reference evidence="2 3" key="1">
    <citation type="submission" date="2018-11" db="EMBL/GenBank/DDBJ databases">
        <title>Genomic Encyclopedia of Type Strains, Phase IV (KMG-IV): sequencing the most valuable type-strain genomes for metagenomic binning, comparative biology and taxonomic classification.</title>
        <authorList>
            <person name="Goeker M."/>
        </authorList>
    </citation>
    <scope>NUCLEOTIDE SEQUENCE [LARGE SCALE GENOMIC DNA]</scope>
    <source>
        <strain evidence="2 3">DSM 104731</strain>
    </source>
</reference>
<dbReference type="AlphaFoldDB" id="A0A3N4U239"/>
<feature type="transmembrane region" description="Helical" evidence="1">
    <location>
        <begin position="6"/>
        <end position="25"/>
    </location>
</feature>
<evidence type="ECO:0000256" key="1">
    <source>
        <dbReference type="SAM" id="Phobius"/>
    </source>
</evidence>
<evidence type="ECO:0000313" key="2">
    <source>
        <dbReference type="EMBL" id="RPE64893.1"/>
    </source>
</evidence>
<feature type="transmembrane region" description="Helical" evidence="1">
    <location>
        <begin position="32"/>
        <end position="52"/>
    </location>
</feature>
<gene>
    <name evidence="2" type="ORF">EDD53_2659</name>
</gene>
<keyword evidence="1" id="KW-1133">Transmembrane helix</keyword>
<accession>A0A3N4U239</accession>
<feature type="transmembrane region" description="Helical" evidence="1">
    <location>
        <begin position="58"/>
        <end position="75"/>
    </location>
</feature>